<feature type="transmembrane region" description="Helical" evidence="5">
    <location>
        <begin position="109"/>
        <end position="127"/>
    </location>
</feature>
<name>A0A9N9F163_9GLOM</name>
<dbReference type="Pfam" id="PF00067">
    <property type="entry name" value="p450"/>
    <property type="match status" value="1"/>
</dbReference>
<dbReference type="GO" id="GO:0016705">
    <property type="term" value="F:oxidoreductase activity, acting on paired donors, with incorporation or reduction of molecular oxygen"/>
    <property type="evidence" value="ECO:0007669"/>
    <property type="project" value="InterPro"/>
</dbReference>
<feature type="compositionally biased region" description="Basic and acidic residues" evidence="4">
    <location>
        <begin position="267"/>
        <end position="279"/>
    </location>
</feature>
<dbReference type="GO" id="GO:0020037">
    <property type="term" value="F:heme binding"/>
    <property type="evidence" value="ECO:0007669"/>
    <property type="project" value="InterPro"/>
</dbReference>
<proteinExistence type="predicted"/>
<dbReference type="InterPro" id="IPR036396">
    <property type="entry name" value="Cyt_P450_sf"/>
</dbReference>
<dbReference type="InterPro" id="IPR001128">
    <property type="entry name" value="Cyt_P450"/>
</dbReference>
<reference evidence="6" key="1">
    <citation type="submission" date="2021-06" db="EMBL/GenBank/DDBJ databases">
        <authorList>
            <person name="Kallberg Y."/>
            <person name="Tangrot J."/>
            <person name="Rosling A."/>
        </authorList>
    </citation>
    <scope>NUCLEOTIDE SEQUENCE</scope>
    <source>
        <strain evidence="6">FL130A</strain>
    </source>
</reference>
<dbReference type="PRINTS" id="PR00385">
    <property type="entry name" value="P450"/>
</dbReference>
<comment type="cofactor">
    <cofactor evidence="3">
        <name>heme</name>
        <dbReference type="ChEBI" id="CHEBI:30413"/>
    </cofactor>
</comment>
<dbReference type="Gene3D" id="1.10.630.10">
    <property type="entry name" value="Cytochrome P450"/>
    <property type="match status" value="1"/>
</dbReference>
<keyword evidence="2 3" id="KW-0408">Iron</keyword>
<keyword evidence="5" id="KW-1133">Transmembrane helix</keyword>
<evidence type="ECO:0000256" key="5">
    <source>
        <dbReference type="SAM" id="Phobius"/>
    </source>
</evidence>
<protein>
    <submittedName>
        <fullName evidence="6">12325_t:CDS:1</fullName>
    </submittedName>
</protein>
<dbReference type="AlphaFoldDB" id="A0A9N9F163"/>
<gene>
    <name evidence="6" type="ORF">ALEPTO_LOCUS3591</name>
</gene>
<feature type="transmembrane region" description="Helical" evidence="5">
    <location>
        <begin position="433"/>
        <end position="450"/>
    </location>
</feature>
<evidence type="ECO:0000313" key="7">
    <source>
        <dbReference type="Proteomes" id="UP000789508"/>
    </source>
</evidence>
<dbReference type="EMBL" id="CAJVPS010000684">
    <property type="protein sequence ID" value="CAG8503217.1"/>
    <property type="molecule type" value="Genomic_DNA"/>
</dbReference>
<feature type="transmembrane region" description="Helical" evidence="5">
    <location>
        <begin position="40"/>
        <end position="58"/>
    </location>
</feature>
<keyword evidence="5" id="KW-0472">Membrane</keyword>
<dbReference type="InterPro" id="IPR017972">
    <property type="entry name" value="Cyt_P450_CS"/>
</dbReference>
<sequence>MACQNTIFSVDGYNYGCIYDHADVIQYAFKKDGCCTKNTSVHRTVITIVALSIFLQVLDLPWDLDNDGSTPALSEQVYCEFAIAESSYCLNHDAKQDTETSTEKKMGTVLPFIHVHVFTLLCTILIFNNAAQPKKSFIHCRHVCRCYNKRSWPSRYDWRIPSLSAYDDYYYNHYPVNNNYYDAPFDDESDEILPIPNTLFLDEEREQDDNKITSSPSPATSNTTITIQATITVPLNATNNDSTPNITSTIPQTQQNKKLTKRKFTKKSREINQKEEITKPSKHNALIPGNSANPIKENKAPTTNNTNNDTCIVIDLTATSAGIRTAAEIHKRTGIGLSTIYYNLKKLENKRSVTRSGRLRKIDSTASRSIGQLIRRNPEETTSSLAEKLSKKGTTVSRHIAFGREFFASENYLYIANMGLLYNILNNFQVSDIWIVSLTIVVLYVIHFYYKYFTRINPFPGPIPIPLIGSFAIFMEDIDDWFHKLNKKYGHNGVYELNIAGNRQIVITRAEYVDKLVATDNKAHLMRTANNGLLGLFDLEKKGVGLNHDYNYWKFNRHIFSQAIMPLSLTEKPSTILNQLYDEMARHWIDLKQPNNKGSVIDISAWMRHFTADFISMLTAGKRMAVMQHYCQKLKNEPPTKEMIETEEFIECINAFVSDNQIIFVPKLLRGLPFIRPRVDKLLNSCHRFYDLLVNIVKEKRKEIEEKGVQVDADTRMDLLTSLLVANTKYDPNPQDNVDPSFTRPMNDDEIRGVMFDAFVAGTDTTVNTFCFALYYITHHPEVKKKLLKEIETVFKNDPNKPITLEDLPKLKYTEAIIKETSRIRPTVSMVSRYSNRPDEIAGCQWPANTLFIMYVRGINNNPLYWKDPERFIPERFYDSQGIHKNSFSMFGGGPRMCLGRKIAIIELITLLASVYRQFDIELMDMNAPLKLETSTITVCKELKIRVIPREKIGSRN</sequence>
<dbReference type="Proteomes" id="UP000789508">
    <property type="component" value="Unassembled WGS sequence"/>
</dbReference>
<dbReference type="PROSITE" id="PS00086">
    <property type="entry name" value="CYTOCHROME_P450"/>
    <property type="match status" value="1"/>
</dbReference>
<dbReference type="SUPFAM" id="SSF48264">
    <property type="entry name" value="Cytochrome P450"/>
    <property type="match status" value="1"/>
</dbReference>
<keyword evidence="1 3" id="KW-0479">Metal-binding</keyword>
<dbReference type="PRINTS" id="PR00463">
    <property type="entry name" value="EP450I"/>
</dbReference>
<dbReference type="InterPro" id="IPR002401">
    <property type="entry name" value="Cyt_P450_E_grp-I"/>
</dbReference>
<feature type="region of interest" description="Disordered" evidence="4">
    <location>
        <begin position="236"/>
        <end position="305"/>
    </location>
</feature>
<evidence type="ECO:0000256" key="4">
    <source>
        <dbReference type="SAM" id="MobiDB-lite"/>
    </source>
</evidence>
<organism evidence="6 7">
    <name type="scientific">Ambispora leptoticha</name>
    <dbReference type="NCBI Taxonomy" id="144679"/>
    <lineage>
        <taxon>Eukaryota</taxon>
        <taxon>Fungi</taxon>
        <taxon>Fungi incertae sedis</taxon>
        <taxon>Mucoromycota</taxon>
        <taxon>Glomeromycotina</taxon>
        <taxon>Glomeromycetes</taxon>
        <taxon>Archaeosporales</taxon>
        <taxon>Ambisporaceae</taxon>
        <taxon>Ambispora</taxon>
    </lineage>
</organism>
<dbReference type="OrthoDB" id="1470350at2759"/>
<evidence type="ECO:0000256" key="2">
    <source>
        <dbReference type="ARBA" id="ARBA00023004"/>
    </source>
</evidence>
<feature type="compositionally biased region" description="Polar residues" evidence="4">
    <location>
        <begin position="236"/>
        <end position="256"/>
    </location>
</feature>
<keyword evidence="3" id="KW-0349">Heme</keyword>
<keyword evidence="5" id="KW-0812">Transmembrane</keyword>
<dbReference type="PANTHER" id="PTHR24301">
    <property type="entry name" value="THROMBOXANE-A SYNTHASE"/>
    <property type="match status" value="1"/>
</dbReference>
<evidence type="ECO:0000256" key="1">
    <source>
        <dbReference type="ARBA" id="ARBA00022723"/>
    </source>
</evidence>
<comment type="caution">
    <text evidence="6">The sequence shown here is derived from an EMBL/GenBank/DDBJ whole genome shotgun (WGS) entry which is preliminary data.</text>
</comment>
<accession>A0A9N9F163</accession>
<keyword evidence="7" id="KW-1185">Reference proteome</keyword>
<dbReference type="PANTHER" id="PTHR24301:SF2">
    <property type="entry name" value="THROMBOXANE-A SYNTHASE"/>
    <property type="match status" value="1"/>
</dbReference>
<dbReference type="GO" id="GO:0004497">
    <property type="term" value="F:monooxygenase activity"/>
    <property type="evidence" value="ECO:0007669"/>
    <property type="project" value="InterPro"/>
</dbReference>
<evidence type="ECO:0000256" key="3">
    <source>
        <dbReference type="PIRSR" id="PIRSR602401-1"/>
    </source>
</evidence>
<feature type="binding site" description="axial binding residue" evidence="3">
    <location>
        <position position="898"/>
    </location>
    <ligand>
        <name>heme</name>
        <dbReference type="ChEBI" id="CHEBI:30413"/>
    </ligand>
    <ligandPart>
        <name>Fe</name>
        <dbReference type="ChEBI" id="CHEBI:18248"/>
    </ligandPart>
</feature>
<dbReference type="GO" id="GO:0005506">
    <property type="term" value="F:iron ion binding"/>
    <property type="evidence" value="ECO:0007669"/>
    <property type="project" value="InterPro"/>
</dbReference>
<evidence type="ECO:0000313" key="6">
    <source>
        <dbReference type="EMBL" id="CAG8503217.1"/>
    </source>
</evidence>